<feature type="compositionally biased region" description="Polar residues" evidence="1">
    <location>
        <begin position="260"/>
        <end position="275"/>
    </location>
</feature>
<evidence type="ECO:0000313" key="2">
    <source>
        <dbReference type="EMBL" id="GMH13955.1"/>
    </source>
</evidence>
<accession>A0AAD3SLK1</accession>
<feature type="region of interest" description="Disordered" evidence="1">
    <location>
        <begin position="249"/>
        <end position="276"/>
    </location>
</feature>
<reference evidence="2" key="1">
    <citation type="submission" date="2023-05" db="EMBL/GenBank/DDBJ databases">
        <title>Nepenthes gracilis genome sequencing.</title>
        <authorList>
            <person name="Fukushima K."/>
        </authorList>
    </citation>
    <scope>NUCLEOTIDE SEQUENCE</scope>
    <source>
        <strain evidence="2">SING2019-196</strain>
    </source>
</reference>
<organism evidence="2 3">
    <name type="scientific">Nepenthes gracilis</name>
    <name type="common">Slender pitcher plant</name>
    <dbReference type="NCBI Taxonomy" id="150966"/>
    <lineage>
        <taxon>Eukaryota</taxon>
        <taxon>Viridiplantae</taxon>
        <taxon>Streptophyta</taxon>
        <taxon>Embryophyta</taxon>
        <taxon>Tracheophyta</taxon>
        <taxon>Spermatophyta</taxon>
        <taxon>Magnoliopsida</taxon>
        <taxon>eudicotyledons</taxon>
        <taxon>Gunneridae</taxon>
        <taxon>Pentapetalae</taxon>
        <taxon>Caryophyllales</taxon>
        <taxon>Nepenthaceae</taxon>
        <taxon>Nepenthes</taxon>
    </lineage>
</organism>
<feature type="region of interest" description="Disordered" evidence="1">
    <location>
        <begin position="307"/>
        <end position="347"/>
    </location>
</feature>
<comment type="caution">
    <text evidence="2">The sequence shown here is derived from an EMBL/GenBank/DDBJ whole genome shotgun (WGS) entry which is preliminary data.</text>
</comment>
<feature type="compositionally biased region" description="Polar residues" evidence="1">
    <location>
        <begin position="307"/>
        <end position="321"/>
    </location>
</feature>
<protein>
    <submittedName>
        <fullName evidence="2">Uncharacterized protein</fullName>
    </submittedName>
</protein>
<proteinExistence type="predicted"/>
<sequence length="347" mass="37779">MQNAGCWQLHDSLLKGDVELLKLWLKPSRLQIWVAANWNYPTVDSAFVCCFEMLNTVADAILNSISVLYTPSGGGQLASTPFNCPCFNSSTQQGINPHVYHQSISIKTPQNQHHAATRHNDTVPAKTSSCCTLHPVSTKHAIEGSMVYFLPAPASAENRSALITEKAVPNLATASASSHNIARPQLASRAYKSDLLGDGIGIREAISQCFPAWIKDQTAIQQRNTVDESKTTAHCNSIQQPKVFSSMKQRQLHHAHFPTPSKSATSAQSQYQHEVQQMAPAELNCSARKKAGSHVMNTARLTASKHSFNQQADQTAGSRTAASGPLHLCRNKLPPGKSIQHNTNPES</sequence>
<dbReference type="Proteomes" id="UP001279734">
    <property type="component" value="Unassembled WGS sequence"/>
</dbReference>
<evidence type="ECO:0000313" key="3">
    <source>
        <dbReference type="Proteomes" id="UP001279734"/>
    </source>
</evidence>
<gene>
    <name evidence="2" type="ORF">Nepgr_015796</name>
</gene>
<evidence type="ECO:0000256" key="1">
    <source>
        <dbReference type="SAM" id="MobiDB-lite"/>
    </source>
</evidence>
<keyword evidence="3" id="KW-1185">Reference proteome</keyword>
<name>A0AAD3SLK1_NEPGR</name>
<dbReference type="AlphaFoldDB" id="A0AAD3SLK1"/>
<dbReference type="EMBL" id="BSYO01000013">
    <property type="protein sequence ID" value="GMH13955.1"/>
    <property type="molecule type" value="Genomic_DNA"/>
</dbReference>